<evidence type="ECO:0000256" key="5">
    <source>
        <dbReference type="SAM" id="MobiDB-lite"/>
    </source>
</evidence>
<feature type="region of interest" description="Disordered" evidence="5">
    <location>
        <begin position="1"/>
        <end position="30"/>
    </location>
</feature>
<dbReference type="GO" id="GO:0016020">
    <property type="term" value="C:membrane"/>
    <property type="evidence" value="ECO:0007669"/>
    <property type="project" value="UniProtKB-SubCell"/>
</dbReference>
<accession>A0A182N555</accession>
<dbReference type="Pfam" id="PF01094">
    <property type="entry name" value="ANF_receptor"/>
    <property type="match status" value="1"/>
</dbReference>
<dbReference type="Proteomes" id="UP000075884">
    <property type="component" value="Unassembled WGS sequence"/>
</dbReference>
<evidence type="ECO:0000313" key="7">
    <source>
        <dbReference type="EnsemblMetazoa" id="ADIR002772-PA"/>
    </source>
</evidence>
<dbReference type="PANTHER" id="PTHR44755">
    <property type="entry name" value="NATRIURETIC PEPTIDE RECEPTOR 3-RELATED"/>
    <property type="match status" value="1"/>
</dbReference>
<sequence>TSLVHASIDVPEPVSSPSTPARAVNSTRYRQQSVVDSLRAPAPVKVTAPPYGNFVNRSSRDIVGSGVSHDCEHPRVNVSDGGGTANRGAWTDTDTRGNFLKFAILLPEQPNKRRDIRILSTVLPVIEMATRVVTAPGGLLQNFRIEIDHRDTQCSSTYGALGAFDIFLTRKPGDEAGFQDIAQVRCSLALRNGAFGIKSNRVDVFFGPICDYVIAPIARYSSVWGIPVITTGGLTEAFTLKVPNYRTLTRMTGNYQAFGLMMREIHRHYNWTIQAYLYHEWDEKSGLGFTDCSMAITSINRAIGGNETSYWTSFDEETARHADYLHKLRKIGERA</sequence>
<keyword evidence="4" id="KW-0472">Membrane</keyword>
<evidence type="ECO:0000256" key="3">
    <source>
        <dbReference type="ARBA" id="ARBA00022989"/>
    </source>
</evidence>
<dbReference type="GO" id="GO:0007165">
    <property type="term" value="P:signal transduction"/>
    <property type="evidence" value="ECO:0007669"/>
    <property type="project" value="TreeGrafter"/>
</dbReference>
<protein>
    <recommendedName>
        <fullName evidence="6">Receptor ligand binding region domain-containing protein</fullName>
    </recommendedName>
</protein>
<reference evidence="7" key="2">
    <citation type="submission" date="2020-05" db="UniProtKB">
        <authorList>
            <consortium name="EnsemblMetazoa"/>
        </authorList>
    </citation>
    <scope>IDENTIFICATION</scope>
    <source>
        <strain evidence="7">WRAIR2</strain>
    </source>
</reference>
<evidence type="ECO:0000259" key="6">
    <source>
        <dbReference type="Pfam" id="PF01094"/>
    </source>
</evidence>
<dbReference type="GO" id="GO:0038023">
    <property type="term" value="F:signaling receptor activity"/>
    <property type="evidence" value="ECO:0007669"/>
    <property type="project" value="TreeGrafter"/>
</dbReference>
<proteinExistence type="predicted"/>
<dbReference type="EnsemblMetazoa" id="ADIR002772-RA">
    <property type="protein sequence ID" value="ADIR002772-PA"/>
    <property type="gene ID" value="ADIR002772"/>
</dbReference>
<dbReference type="VEuPathDB" id="VectorBase:ADIR002772"/>
<name>A0A182N555_9DIPT</name>
<feature type="compositionally biased region" description="Polar residues" evidence="5">
    <location>
        <begin position="15"/>
        <end position="30"/>
    </location>
</feature>
<evidence type="ECO:0000256" key="1">
    <source>
        <dbReference type="ARBA" id="ARBA00004370"/>
    </source>
</evidence>
<evidence type="ECO:0000256" key="2">
    <source>
        <dbReference type="ARBA" id="ARBA00022692"/>
    </source>
</evidence>
<dbReference type="STRING" id="7168.A0A182N555"/>
<comment type="subcellular location">
    <subcellularLocation>
        <location evidence="1">Membrane</location>
    </subcellularLocation>
</comment>
<dbReference type="InterPro" id="IPR001828">
    <property type="entry name" value="ANF_lig-bd_rcpt"/>
</dbReference>
<reference evidence="8" key="1">
    <citation type="submission" date="2013-03" db="EMBL/GenBank/DDBJ databases">
        <title>The Genome Sequence of Anopheles dirus WRAIR2.</title>
        <authorList>
            <consortium name="The Broad Institute Genomics Platform"/>
            <person name="Neafsey D.E."/>
            <person name="Walton C."/>
            <person name="Walker B."/>
            <person name="Young S.K."/>
            <person name="Zeng Q."/>
            <person name="Gargeya S."/>
            <person name="Fitzgerald M."/>
            <person name="Haas B."/>
            <person name="Abouelleil A."/>
            <person name="Allen A.W."/>
            <person name="Alvarado L."/>
            <person name="Arachchi H.M."/>
            <person name="Berlin A.M."/>
            <person name="Chapman S.B."/>
            <person name="Gainer-Dewar J."/>
            <person name="Goldberg J."/>
            <person name="Griggs A."/>
            <person name="Gujja S."/>
            <person name="Hansen M."/>
            <person name="Howarth C."/>
            <person name="Imamovic A."/>
            <person name="Ireland A."/>
            <person name="Larimer J."/>
            <person name="McCowan C."/>
            <person name="Murphy C."/>
            <person name="Pearson M."/>
            <person name="Poon T.W."/>
            <person name="Priest M."/>
            <person name="Roberts A."/>
            <person name="Saif S."/>
            <person name="Shea T."/>
            <person name="Sisk P."/>
            <person name="Sykes S."/>
            <person name="Wortman J."/>
            <person name="Nusbaum C."/>
            <person name="Birren B."/>
        </authorList>
    </citation>
    <scope>NUCLEOTIDE SEQUENCE [LARGE SCALE GENOMIC DNA]</scope>
    <source>
        <strain evidence="8">WRAIR2</strain>
    </source>
</reference>
<evidence type="ECO:0000256" key="4">
    <source>
        <dbReference type="ARBA" id="ARBA00023136"/>
    </source>
</evidence>
<dbReference type="InterPro" id="IPR052612">
    <property type="entry name" value="ANP_Clearance_Receptor"/>
</dbReference>
<dbReference type="SUPFAM" id="SSF53822">
    <property type="entry name" value="Periplasmic binding protein-like I"/>
    <property type="match status" value="1"/>
</dbReference>
<keyword evidence="8" id="KW-1185">Reference proteome</keyword>
<keyword evidence="3" id="KW-1133">Transmembrane helix</keyword>
<dbReference type="PANTHER" id="PTHR44755:SF11">
    <property type="entry name" value="ATRIAL NATRIURETIC PEPTIDE RECEPTOR 3 ISOFORM X1"/>
    <property type="match status" value="1"/>
</dbReference>
<organism evidence="7 8">
    <name type="scientific">Anopheles dirus</name>
    <dbReference type="NCBI Taxonomy" id="7168"/>
    <lineage>
        <taxon>Eukaryota</taxon>
        <taxon>Metazoa</taxon>
        <taxon>Ecdysozoa</taxon>
        <taxon>Arthropoda</taxon>
        <taxon>Hexapoda</taxon>
        <taxon>Insecta</taxon>
        <taxon>Pterygota</taxon>
        <taxon>Neoptera</taxon>
        <taxon>Endopterygota</taxon>
        <taxon>Diptera</taxon>
        <taxon>Nematocera</taxon>
        <taxon>Culicoidea</taxon>
        <taxon>Culicidae</taxon>
        <taxon>Anophelinae</taxon>
        <taxon>Anopheles</taxon>
    </lineage>
</organism>
<dbReference type="Gene3D" id="3.40.50.2300">
    <property type="match status" value="1"/>
</dbReference>
<feature type="domain" description="Receptor ligand binding region" evidence="6">
    <location>
        <begin position="123"/>
        <end position="281"/>
    </location>
</feature>
<dbReference type="GO" id="GO:0017046">
    <property type="term" value="F:peptide hormone binding"/>
    <property type="evidence" value="ECO:0007669"/>
    <property type="project" value="TreeGrafter"/>
</dbReference>
<keyword evidence="2" id="KW-0812">Transmembrane</keyword>
<evidence type="ECO:0000313" key="8">
    <source>
        <dbReference type="Proteomes" id="UP000075884"/>
    </source>
</evidence>
<dbReference type="AlphaFoldDB" id="A0A182N555"/>
<dbReference type="InterPro" id="IPR028082">
    <property type="entry name" value="Peripla_BP_I"/>
</dbReference>